<feature type="transmembrane region" description="Helical" evidence="1">
    <location>
        <begin position="73"/>
        <end position="92"/>
    </location>
</feature>
<feature type="transmembrane region" description="Helical" evidence="1">
    <location>
        <begin position="51"/>
        <end position="68"/>
    </location>
</feature>
<dbReference type="RefSeq" id="XP_002498966.1">
    <property type="nucleotide sequence ID" value="XM_002498921.1"/>
</dbReference>
<dbReference type="InParanoid" id="C5E3V0"/>
<dbReference type="InterPro" id="IPR001142">
    <property type="entry name" value="DUP/COS"/>
</dbReference>
<protein>
    <submittedName>
        <fullName evidence="2">ZYRO0E00440p</fullName>
    </submittedName>
</protein>
<dbReference type="EMBL" id="CU928181">
    <property type="protein sequence ID" value="CAR30711.1"/>
    <property type="molecule type" value="Genomic_DNA"/>
</dbReference>
<dbReference type="Pfam" id="PF00674">
    <property type="entry name" value="DUP"/>
    <property type="match status" value="2"/>
</dbReference>
<reference evidence="2 3" key="1">
    <citation type="journal article" date="2009" name="Genome Res.">
        <title>Comparative genomics of protoploid Saccharomycetaceae.</title>
        <authorList>
            <consortium name="The Genolevures Consortium"/>
            <person name="Souciet J.-L."/>
            <person name="Dujon B."/>
            <person name="Gaillardin C."/>
            <person name="Johnston M."/>
            <person name="Baret P.V."/>
            <person name="Cliften P."/>
            <person name="Sherman D.J."/>
            <person name="Weissenbach J."/>
            <person name="Westhof E."/>
            <person name="Wincker P."/>
            <person name="Jubin C."/>
            <person name="Poulain J."/>
            <person name="Barbe V."/>
            <person name="Segurens B."/>
            <person name="Artiguenave F."/>
            <person name="Anthouard V."/>
            <person name="Vacherie B."/>
            <person name="Val M.-E."/>
            <person name="Fulton R.S."/>
            <person name="Minx P."/>
            <person name="Wilson R."/>
            <person name="Durrens P."/>
            <person name="Jean G."/>
            <person name="Marck C."/>
            <person name="Martin T."/>
            <person name="Nikolski M."/>
            <person name="Rolland T."/>
            <person name="Seret M.-L."/>
            <person name="Casaregola S."/>
            <person name="Despons L."/>
            <person name="Fairhead C."/>
            <person name="Fischer G."/>
            <person name="Lafontaine I."/>
            <person name="Leh V."/>
            <person name="Lemaire M."/>
            <person name="de Montigny J."/>
            <person name="Neuveglise C."/>
            <person name="Thierry A."/>
            <person name="Blanc-Lenfle I."/>
            <person name="Bleykasten C."/>
            <person name="Diffels J."/>
            <person name="Fritsch E."/>
            <person name="Frangeul L."/>
            <person name="Goeffon A."/>
            <person name="Jauniaux N."/>
            <person name="Kachouri-Lafond R."/>
            <person name="Payen C."/>
            <person name="Potier S."/>
            <person name="Pribylova L."/>
            <person name="Ozanne C."/>
            <person name="Richard G.-F."/>
            <person name="Sacerdot C."/>
            <person name="Straub M.-L."/>
            <person name="Talla E."/>
        </authorList>
    </citation>
    <scope>NUCLEOTIDE SEQUENCE [LARGE SCALE GENOMIC DNA]</scope>
    <source>
        <strain evidence="2 3">ATCC 2623 / CBS 732 / BCRC 21506 / NBRC 1130 / NCYC 568 / NRRL Y-229</strain>
    </source>
</reference>
<organism evidence="2 3">
    <name type="scientific">Zygosaccharomyces rouxii (strain ATCC 2623 / CBS 732 / NBRC 1130 / NCYC 568 / NRRL Y-229)</name>
    <dbReference type="NCBI Taxonomy" id="559307"/>
    <lineage>
        <taxon>Eukaryota</taxon>
        <taxon>Fungi</taxon>
        <taxon>Dikarya</taxon>
        <taxon>Ascomycota</taxon>
        <taxon>Saccharomycotina</taxon>
        <taxon>Saccharomycetes</taxon>
        <taxon>Saccharomycetales</taxon>
        <taxon>Saccharomycetaceae</taxon>
        <taxon>Zygosaccharomyces</taxon>
    </lineage>
</organism>
<evidence type="ECO:0000313" key="2">
    <source>
        <dbReference type="EMBL" id="CAR30711.1"/>
    </source>
</evidence>
<keyword evidence="1" id="KW-1133">Transmembrane helix</keyword>
<proteinExistence type="predicted"/>
<sequence length="351" mass="40113">MTTTGIYRSSKHKPKLNVEMPTGHGEGDPILPVYSFRNSFTWTLHEASRNSPLIFALPFLLGIALASFGRKEAICLIVIGLLIIILADWPPLHKNYVLSQNKELFSTIVLAVDPGVEATKWREAASKMNTALYEQGFWKTLNFFFNEKECRDGFREHVLKLLPSSEASKRYQQAISKLFMSFLEDVPSEFDILPRYRFYEYFSNKCFMFGVLMLAISSAIGIPDEAKRTMYSIYAYGTVKYLYGAIQGKQFSFLDVVPRVKFLATIMHFAPGSDISKCDEIAGHMNYYLSSKKDWDIPRGCFNEGKDCLNFYKTAFEPLINRNKRGGYLELEDIVLETNKLCGKNTTKIIE</sequence>
<name>C5E3V0_ZYGRC</name>
<evidence type="ECO:0000313" key="3">
    <source>
        <dbReference type="Proteomes" id="UP000008536"/>
    </source>
</evidence>
<keyword evidence="3" id="KW-1185">Reference proteome</keyword>
<accession>C5E3V0</accession>
<dbReference type="HOGENOM" id="CLU_062892_0_0_1"/>
<dbReference type="GeneID" id="8204497"/>
<dbReference type="KEGG" id="zro:ZYRO0E00440g"/>
<feature type="transmembrane region" description="Helical" evidence="1">
    <location>
        <begin position="202"/>
        <end position="222"/>
    </location>
</feature>
<keyword evidence="1" id="KW-0812">Transmembrane</keyword>
<dbReference type="Proteomes" id="UP000008536">
    <property type="component" value="Chromosome E"/>
</dbReference>
<dbReference type="AlphaFoldDB" id="C5E3V0"/>
<keyword evidence="1" id="KW-0472">Membrane</keyword>
<gene>
    <name evidence="2" type="ordered locus">ZYRO0E00440g</name>
</gene>
<evidence type="ECO:0000256" key="1">
    <source>
        <dbReference type="SAM" id="Phobius"/>
    </source>
</evidence>